<evidence type="ECO:0000313" key="3">
    <source>
        <dbReference type="Proteomes" id="UP000600918"/>
    </source>
</evidence>
<accession>A0A834UEM6</accession>
<dbReference type="AlphaFoldDB" id="A0A834UEM6"/>
<organism evidence="2 3">
    <name type="scientific">Vespula pensylvanica</name>
    <name type="common">Western yellow jacket</name>
    <name type="synonym">Wasp</name>
    <dbReference type="NCBI Taxonomy" id="30213"/>
    <lineage>
        <taxon>Eukaryota</taxon>
        <taxon>Metazoa</taxon>
        <taxon>Ecdysozoa</taxon>
        <taxon>Arthropoda</taxon>
        <taxon>Hexapoda</taxon>
        <taxon>Insecta</taxon>
        <taxon>Pterygota</taxon>
        <taxon>Neoptera</taxon>
        <taxon>Endopterygota</taxon>
        <taxon>Hymenoptera</taxon>
        <taxon>Apocrita</taxon>
        <taxon>Aculeata</taxon>
        <taxon>Vespoidea</taxon>
        <taxon>Vespidae</taxon>
        <taxon>Vespinae</taxon>
        <taxon>Vespula</taxon>
    </lineage>
</organism>
<gene>
    <name evidence="2" type="ORF">H0235_003109</name>
</gene>
<feature type="region of interest" description="Disordered" evidence="1">
    <location>
        <begin position="53"/>
        <end position="88"/>
    </location>
</feature>
<comment type="caution">
    <text evidence="2">The sequence shown here is derived from an EMBL/GenBank/DDBJ whole genome shotgun (WGS) entry which is preliminary data.</text>
</comment>
<evidence type="ECO:0000256" key="1">
    <source>
        <dbReference type="SAM" id="MobiDB-lite"/>
    </source>
</evidence>
<feature type="region of interest" description="Disordered" evidence="1">
    <location>
        <begin position="1"/>
        <end position="24"/>
    </location>
</feature>
<evidence type="ECO:0000313" key="2">
    <source>
        <dbReference type="EMBL" id="KAF7434918.1"/>
    </source>
</evidence>
<feature type="compositionally biased region" description="Polar residues" evidence="1">
    <location>
        <begin position="68"/>
        <end position="88"/>
    </location>
</feature>
<proteinExistence type="predicted"/>
<protein>
    <submittedName>
        <fullName evidence="2">Uncharacterized protein</fullName>
    </submittedName>
</protein>
<reference evidence="2" key="1">
    <citation type="journal article" date="2020" name="G3 (Bethesda)">
        <title>High-Quality Assemblies for Three Invasive Social Wasps from the &lt;i&gt;Vespula&lt;/i&gt; Genus.</title>
        <authorList>
            <person name="Harrop T.W.R."/>
            <person name="Guhlin J."/>
            <person name="McLaughlin G.M."/>
            <person name="Permina E."/>
            <person name="Stockwell P."/>
            <person name="Gilligan J."/>
            <person name="Le Lec M.F."/>
            <person name="Gruber M.A.M."/>
            <person name="Quinn O."/>
            <person name="Lovegrove M."/>
            <person name="Duncan E.J."/>
            <person name="Remnant E.J."/>
            <person name="Van Eeckhoven J."/>
            <person name="Graham B."/>
            <person name="Knapp R.A."/>
            <person name="Langford K.W."/>
            <person name="Kronenberg Z."/>
            <person name="Press M.O."/>
            <person name="Eacker S.M."/>
            <person name="Wilson-Rankin E.E."/>
            <person name="Purcell J."/>
            <person name="Lester P.J."/>
            <person name="Dearden P.K."/>
        </authorList>
    </citation>
    <scope>NUCLEOTIDE SEQUENCE</scope>
    <source>
        <strain evidence="2">Volc-1</strain>
    </source>
</reference>
<keyword evidence="3" id="KW-1185">Reference proteome</keyword>
<dbReference type="Proteomes" id="UP000600918">
    <property type="component" value="Unassembled WGS sequence"/>
</dbReference>
<dbReference type="EMBL" id="JACSDY010000002">
    <property type="protein sequence ID" value="KAF7434918.1"/>
    <property type="molecule type" value="Genomic_DNA"/>
</dbReference>
<sequence length="141" mass="15850">MSTNEKRRYVEGESRRETNRQSLRDATTNREFRCNQAYFVLWSNSDSIESNVKRNLSLSPETKRQTTRRSTGLSTTKPSAPSLSTNITSHASDAITATTAITTATTPTEMAVYPTTVLAFERLRDYVITSSYPVIVFKSLL</sequence>
<name>A0A834UEM6_VESPE</name>